<dbReference type="InterPro" id="IPR006311">
    <property type="entry name" value="TAT_signal"/>
</dbReference>
<organism evidence="1 2">
    <name type="scientific">Teichococcus oryzae</name>
    <dbReference type="NCBI Taxonomy" id="1608942"/>
    <lineage>
        <taxon>Bacteria</taxon>
        <taxon>Pseudomonadati</taxon>
        <taxon>Pseudomonadota</taxon>
        <taxon>Alphaproteobacteria</taxon>
        <taxon>Acetobacterales</taxon>
        <taxon>Roseomonadaceae</taxon>
        <taxon>Roseomonas</taxon>
    </lineage>
</organism>
<dbReference type="OrthoDB" id="7239404at2"/>
<protein>
    <recommendedName>
        <fullName evidence="3">Tripartite tricarboxylate transporter substrate binding protein</fullName>
    </recommendedName>
</protein>
<gene>
    <name evidence="1" type="ORF">F0Q34_10780</name>
</gene>
<accession>A0A5B2TGK0</accession>
<dbReference type="EMBL" id="VUKA01000004">
    <property type="protein sequence ID" value="KAA2213115.1"/>
    <property type="molecule type" value="Genomic_DNA"/>
</dbReference>
<evidence type="ECO:0008006" key="3">
    <source>
        <dbReference type="Google" id="ProtNLM"/>
    </source>
</evidence>
<reference evidence="1 2" key="1">
    <citation type="journal article" date="2015" name="Int. J. Syst. Evol. Microbiol.">
        <title>Roseomonas oryzae sp. nov., isolated from paddy rhizosphere soil.</title>
        <authorList>
            <person name="Ramaprasad E.V."/>
            <person name="Sasikala Ch."/>
            <person name="Ramana Ch.V."/>
        </authorList>
    </citation>
    <scope>NUCLEOTIDE SEQUENCE [LARGE SCALE GENOMIC DNA]</scope>
    <source>
        <strain evidence="1 2">KCTC 42542</strain>
    </source>
</reference>
<dbReference type="AlphaFoldDB" id="A0A5B2TGK0"/>
<evidence type="ECO:0000313" key="1">
    <source>
        <dbReference type="EMBL" id="KAA2213115.1"/>
    </source>
</evidence>
<name>A0A5B2TGK0_9PROT</name>
<proteinExistence type="predicted"/>
<dbReference type="PROSITE" id="PS51318">
    <property type="entry name" value="TAT"/>
    <property type="match status" value="1"/>
</dbReference>
<keyword evidence="2" id="KW-1185">Reference proteome</keyword>
<dbReference type="RefSeq" id="WP_149812228.1">
    <property type="nucleotide sequence ID" value="NZ_VUKA01000004.1"/>
</dbReference>
<evidence type="ECO:0000313" key="2">
    <source>
        <dbReference type="Proteomes" id="UP000322110"/>
    </source>
</evidence>
<sequence length="335" mass="34996">MLGPHRRGLLQLGAVLALTASRARGAQPPPAATPRPAVPDSAILLMPGPEGSPAARWAETLAAGLLRGLPHAVSLRATALGGPDGITAANRFATLEAGNGRTLLVLPGVAAHLRLVGESRAQFTPDGWLPICVSWQGAVLAGKGSWPRPRTAMLRLALPAPEAPETAALLALDLMGVEAQPVFATALQPPEDLVARGHADALVIGAPAPLRVADALGLSPWLELETPGRRDHPQLPSTAAVPGAAARLEAMQAGFAALRLRAALMLPELTPADTVAAWRHAALRWQEEEARQSTEPAAALVGAEARATIAPLFPPPPAMLAYREWLLRRLSWQPA</sequence>
<comment type="caution">
    <text evidence="1">The sequence shown here is derived from an EMBL/GenBank/DDBJ whole genome shotgun (WGS) entry which is preliminary data.</text>
</comment>
<dbReference type="Proteomes" id="UP000322110">
    <property type="component" value="Unassembled WGS sequence"/>
</dbReference>